<organism evidence="5 6">
    <name type="scientific">[Bacillus] enclensis</name>
    <dbReference type="NCBI Taxonomy" id="1402860"/>
    <lineage>
        <taxon>Bacteria</taxon>
        <taxon>Bacillati</taxon>
        <taxon>Bacillota</taxon>
        <taxon>Bacilli</taxon>
        <taxon>Bacillales</taxon>
        <taxon>Bacillaceae</taxon>
        <taxon>Rossellomorea</taxon>
    </lineage>
</organism>
<evidence type="ECO:0000256" key="1">
    <source>
        <dbReference type="ARBA" id="ARBA00022969"/>
    </source>
</evidence>
<gene>
    <name evidence="5" type="ORF">GA0061094_3770</name>
</gene>
<dbReference type="PANTHER" id="PTHR39183:SF1">
    <property type="entry name" value="SPORE COAT PROTEIN F-LIKE PROTEIN YHCQ"/>
    <property type="match status" value="1"/>
</dbReference>
<dbReference type="PANTHER" id="PTHR39183">
    <property type="entry name" value="SPORE COAT PROTEIN F-LIKE PROTEIN YHCQ"/>
    <property type="match status" value="1"/>
</dbReference>
<name>A0A1C4DD31_9BACI</name>
<dbReference type="Gene3D" id="1.20.1260.10">
    <property type="match status" value="1"/>
</dbReference>
<dbReference type="InterPro" id="IPR012851">
    <property type="entry name" value="Spore_coat_CotF-like"/>
</dbReference>
<dbReference type="AlphaFoldDB" id="A0A1C4DD31"/>
<sequence>MRMSTTIQEGNIMLNQQNQQNQTNMNPTPKQGMGMNNQTMNQPNKNHGGHELFDAHEVIAGIISMLDQYQMYDQHIQDPELNEIVKRQSTFVTTMYNTIVGSFSTGRDPQVPTQQYKMTQTNDTVYGIKPGQPKKPNQSVNELSDKGLSAYMLGQTKSLATLLAMTALEMTNPVLRRVVADSVPNFIEMSYEIFLYQNKHGYYQVPQLNDQDMAQMLQSYTTAPQQPGNMPH</sequence>
<keyword evidence="1" id="KW-0749">Sporulation</keyword>
<evidence type="ECO:0000256" key="3">
    <source>
        <dbReference type="ARBA" id="ARBA00024344"/>
    </source>
</evidence>
<comment type="similarity">
    <text evidence="3">Belongs to the CotF family.</text>
</comment>
<evidence type="ECO:0000256" key="2">
    <source>
        <dbReference type="ARBA" id="ARBA00024325"/>
    </source>
</evidence>
<keyword evidence="5" id="KW-0167">Capsid protein</keyword>
<feature type="compositionally biased region" description="Polar residues" evidence="4">
    <location>
        <begin position="34"/>
        <end position="45"/>
    </location>
</feature>
<feature type="compositionally biased region" description="Low complexity" evidence="4">
    <location>
        <begin position="16"/>
        <end position="26"/>
    </location>
</feature>
<proteinExistence type="inferred from homology"/>
<feature type="region of interest" description="Disordered" evidence="4">
    <location>
        <begin position="16"/>
        <end position="47"/>
    </location>
</feature>
<accession>A0A1C4DD31</accession>
<evidence type="ECO:0000256" key="4">
    <source>
        <dbReference type="SAM" id="MobiDB-lite"/>
    </source>
</evidence>
<dbReference type="InterPro" id="IPR012347">
    <property type="entry name" value="Ferritin-like"/>
</dbReference>
<reference evidence="6" key="1">
    <citation type="submission" date="2016-08" db="EMBL/GenBank/DDBJ databases">
        <authorList>
            <person name="Varghese N."/>
            <person name="Submissions Spin"/>
        </authorList>
    </citation>
    <scope>NUCLEOTIDE SEQUENCE [LARGE SCALE GENOMIC DNA]</scope>
    <source>
        <strain evidence="6">SGD-1123</strain>
    </source>
</reference>
<protein>
    <submittedName>
        <fullName evidence="5">Spore coat protein CotF</fullName>
    </submittedName>
</protein>
<dbReference type="Pfam" id="PF07875">
    <property type="entry name" value="Coat_F"/>
    <property type="match status" value="1"/>
</dbReference>
<dbReference type="Proteomes" id="UP000181997">
    <property type="component" value="Unassembled WGS sequence"/>
</dbReference>
<dbReference type="EMBL" id="FMAU01000005">
    <property type="protein sequence ID" value="SCC29269.1"/>
    <property type="molecule type" value="Genomic_DNA"/>
</dbReference>
<comment type="subcellular location">
    <subcellularLocation>
        <location evidence="2">Spore coat</location>
    </subcellularLocation>
</comment>
<evidence type="ECO:0000313" key="5">
    <source>
        <dbReference type="EMBL" id="SCC29269.1"/>
    </source>
</evidence>
<keyword evidence="6" id="KW-1185">Reference proteome</keyword>
<dbReference type="GO" id="GO:0030435">
    <property type="term" value="P:sporulation resulting in formation of a cellular spore"/>
    <property type="evidence" value="ECO:0007669"/>
    <property type="project" value="UniProtKB-KW"/>
</dbReference>
<evidence type="ECO:0000313" key="6">
    <source>
        <dbReference type="Proteomes" id="UP000181997"/>
    </source>
</evidence>
<keyword evidence="5" id="KW-0946">Virion</keyword>